<evidence type="ECO:0000313" key="4">
    <source>
        <dbReference type="Proteomes" id="UP000658225"/>
    </source>
</evidence>
<feature type="transmembrane region" description="Helical" evidence="1">
    <location>
        <begin position="97"/>
        <end position="118"/>
    </location>
</feature>
<evidence type="ECO:0000256" key="1">
    <source>
        <dbReference type="SAM" id="Phobius"/>
    </source>
</evidence>
<keyword evidence="1" id="KW-0472">Membrane</keyword>
<dbReference type="RefSeq" id="WP_225942150.1">
    <property type="nucleotide sequence ID" value="NZ_JADBEL010000023.1"/>
</dbReference>
<evidence type="ECO:0000259" key="2">
    <source>
        <dbReference type="Pfam" id="PF01551"/>
    </source>
</evidence>
<proteinExistence type="predicted"/>
<dbReference type="SUPFAM" id="SSF51261">
    <property type="entry name" value="Duplicated hybrid motif"/>
    <property type="match status" value="1"/>
</dbReference>
<gene>
    <name evidence="3" type="ORF">H4683_003339</name>
</gene>
<dbReference type="Proteomes" id="UP000658225">
    <property type="component" value="Unassembled WGS sequence"/>
</dbReference>
<dbReference type="InterPro" id="IPR011055">
    <property type="entry name" value="Dup_hybrid_motif"/>
</dbReference>
<protein>
    <recommendedName>
        <fullName evidence="2">M23ase beta-sheet core domain-containing protein</fullName>
    </recommendedName>
</protein>
<keyword evidence="4" id="KW-1185">Reference proteome</keyword>
<dbReference type="AlphaFoldDB" id="A0A927R4H7"/>
<accession>A0A927R4H7</accession>
<sequence length="299" mass="33704">MLVSIIISIGMLIVLPAVFIVTLWKAAFKSKLEWLLDALATTALVVWLFQSGNWSWVGYYFRFLLLALLIIVLVISWKKVGALPFRIKYSINQKFTLGVYTFLLLIFGMYNVFVITSYTTDEAAIELTFPLQDGTYYIGQGGNQVQMNYHQAYSAQKYALDILKLNKFGTRANGFYPKELKKYEIYEDDLYSPCNGKVVEAQNELPDFTPPEADPENPTGNYVALSCENTDAILYLAHMLKGSVTVTQDEIVNVGKKIGQVGNSGNTSEPHLHIHAEKDGVGVPIQFNNRFLVRNSLMR</sequence>
<dbReference type="CDD" id="cd12797">
    <property type="entry name" value="M23_peptidase"/>
    <property type="match status" value="1"/>
</dbReference>
<dbReference type="Pfam" id="PF01551">
    <property type="entry name" value="Peptidase_M23"/>
    <property type="match status" value="1"/>
</dbReference>
<comment type="caution">
    <text evidence="3">The sequence shown here is derived from an EMBL/GenBank/DDBJ whole genome shotgun (WGS) entry which is preliminary data.</text>
</comment>
<evidence type="ECO:0000313" key="3">
    <source>
        <dbReference type="EMBL" id="MBE1556216.1"/>
    </source>
</evidence>
<feature type="transmembrane region" description="Helical" evidence="1">
    <location>
        <begin position="6"/>
        <end position="27"/>
    </location>
</feature>
<dbReference type="Gene3D" id="2.70.70.10">
    <property type="entry name" value="Glucose Permease (Domain IIA)"/>
    <property type="match status" value="1"/>
</dbReference>
<feature type="domain" description="M23ase beta-sheet core" evidence="2">
    <location>
        <begin position="189"/>
        <end position="281"/>
    </location>
</feature>
<feature type="transmembrane region" description="Helical" evidence="1">
    <location>
        <begin position="56"/>
        <end position="77"/>
    </location>
</feature>
<dbReference type="EMBL" id="JADBEL010000023">
    <property type="protein sequence ID" value="MBE1556216.1"/>
    <property type="molecule type" value="Genomic_DNA"/>
</dbReference>
<dbReference type="InterPro" id="IPR016047">
    <property type="entry name" value="M23ase_b-sheet_dom"/>
</dbReference>
<name>A0A927R4H7_9BACL</name>
<reference evidence="3" key="1">
    <citation type="submission" date="2020-10" db="EMBL/GenBank/DDBJ databases">
        <title>Genomic Encyclopedia of Type Strains, Phase IV (KMG-IV): sequencing the most valuable type-strain genomes for metagenomic binning, comparative biology and taxonomic classification.</title>
        <authorList>
            <person name="Goeker M."/>
        </authorList>
    </citation>
    <scope>NUCLEOTIDE SEQUENCE</scope>
    <source>
        <strain evidence="3">DSM 13886</strain>
    </source>
</reference>
<keyword evidence="1" id="KW-0812">Transmembrane</keyword>
<organism evidence="3 4">
    <name type="scientific">Sporosarcina limicola</name>
    <dbReference type="NCBI Taxonomy" id="34101"/>
    <lineage>
        <taxon>Bacteria</taxon>
        <taxon>Bacillati</taxon>
        <taxon>Bacillota</taxon>
        <taxon>Bacilli</taxon>
        <taxon>Bacillales</taxon>
        <taxon>Caryophanaceae</taxon>
        <taxon>Sporosarcina</taxon>
    </lineage>
</organism>
<keyword evidence="1" id="KW-1133">Transmembrane helix</keyword>